<evidence type="ECO:0000313" key="2">
    <source>
        <dbReference type="EMBL" id="MCW3474547.1"/>
    </source>
</evidence>
<dbReference type="Proteomes" id="UP001165679">
    <property type="component" value="Unassembled WGS sequence"/>
</dbReference>
<dbReference type="PANTHER" id="PTHR21310">
    <property type="entry name" value="AMINOGLYCOSIDE PHOSPHOTRANSFERASE-RELATED-RELATED"/>
    <property type="match status" value="1"/>
</dbReference>
<gene>
    <name evidence="2" type="ORF">OL599_08110</name>
</gene>
<dbReference type="Gene3D" id="3.90.1200.10">
    <property type="match status" value="1"/>
</dbReference>
<reference evidence="2" key="1">
    <citation type="submission" date="2022-09" db="EMBL/GenBank/DDBJ databases">
        <title>Rhodovastum sp. nov. RN2-1 isolated from soil in Seongnam, South Korea.</title>
        <authorList>
            <person name="Le N.T."/>
        </authorList>
    </citation>
    <scope>NUCLEOTIDE SEQUENCE</scope>
    <source>
        <strain evidence="2">RN2-1</strain>
    </source>
</reference>
<dbReference type="PANTHER" id="PTHR21310:SF57">
    <property type="entry name" value="BLR2944 PROTEIN"/>
    <property type="match status" value="1"/>
</dbReference>
<dbReference type="InterPro" id="IPR011009">
    <property type="entry name" value="Kinase-like_dom_sf"/>
</dbReference>
<dbReference type="InterPro" id="IPR002575">
    <property type="entry name" value="Aminoglycoside_PTrfase"/>
</dbReference>
<dbReference type="EMBL" id="JAPDNT010000004">
    <property type="protein sequence ID" value="MCW3474547.1"/>
    <property type="molecule type" value="Genomic_DNA"/>
</dbReference>
<organism evidence="2 3">
    <name type="scientific">Limobrevibacterium gyesilva</name>
    <dbReference type="NCBI Taxonomy" id="2991712"/>
    <lineage>
        <taxon>Bacteria</taxon>
        <taxon>Pseudomonadati</taxon>
        <taxon>Pseudomonadota</taxon>
        <taxon>Alphaproteobacteria</taxon>
        <taxon>Acetobacterales</taxon>
        <taxon>Acetobacteraceae</taxon>
        <taxon>Limobrevibacterium</taxon>
    </lineage>
</organism>
<dbReference type="RefSeq" id="WP_264713189.1">
    <property type="nucleotide sequence ID" value="NZ_JAPDNT010000004.1"/>
</dbReference>
<dbReference type="Pfam" id="PF01636">
    <property type="entry name" value="APH"/>
    <property type="match status" value="1"/>
</dbReference>
<feature type="domain" description="Aminoglycoside phosphotransferase" evidence="1">
    <location>
        <begin position="29"/>
        <end position="280"/>
    </location>
</feature>
<protein>
    <submittedName>
        <fullName evidence="2">Phosphotransferase family protein</fullName>
    </submittedName>
</protein>
<dbReference type="CDD" id="cd05154">
    <property type="entry name" value="ACAD10_11_N-like"/>
    <property type="match status" value="1"/>
</dbReference>
<evidence type="ECO:0000259" key="1">
    <source>
        <dbReference type="Pfam" id="PF01636"/>
    </source>
</evidence>
<keyword evidence="3" id="KW-1185">Reference proteome</keyword>
<sequence length="332" mass="36160">MDETRRASLAAWLGARAGSVAIRDMALMSGGAIQQNWKLDVTVGGTPQAWVLRTDAPATLSVSRSRAEEFHLLKAAHEAGATVPEPLFLCTDESVVGKPFFIMRRVAGIAAGHRVVKSETLGGGRVALVTALGRELARIHAIRPPRPDLAFLALPDRPPCTRFVAAMRAHLDRGRLPRPMLEWGLRHLERSAAPAGDIVLCHNDFRTGNYMADDTGITGILDWEFAAWGDPHEDLGWLCARCWRFGGPGEVGGVGPRAPFYAAYEAASGRKIDPAKVRWWEIAAAIRWAVVAIDQAERHVSGREPSLELALTGHIVPELELDVMRATLEQPA</sequence>
<dbReference type="SUPFAM" id="SSF56112">
    <property type="entry name" value="Protein kinase-like (PK-like)"/>
    <property type="match status" value="1"/>
</dbReference>
<comment type="caution">
    <text evidence="2">The sequence shown here is derived from an EMBL/GenBank/DDBJ whole genome shotgun (WGS) entry which is preliminary data.</text>
</comment>
<dbReference type="Gene3D" id="3.30.200.20">
    <property type="entry name" value="Phosphorylase Kinase, domain 1"/>
    <property type="match status" value="1"/>
</dbReference>
<evidence type="ECO:0000313" key="3">
    <source>
        <dbReference type="Proteomes" id="UP001165679"/>
    </source>
</evidence>
<accession>A0AA41YLN2</accession>
<reference evidence="2" key="2">
    <citation type="submission" date="2022-10" db="EMBL/GenBank/DDBJ databases">
        <authorList>
            <person name="Trinh H.N."/>
        </authorList>
    </citation>
    <scope>NUCLEOTIDE SEQUENCE</scope>
    <source>
        <strain evidence="2">RN2-1</strain>
    </source>
</reference>
<dbReference type="AlphaFoldDB" id="A0AA41YLN2"/>
<name>A0AA41YLN2_9PROT</name>
<dbReference type="InterPro" id="IPR051678">
    <property type="entry name" value="AGP_Transferase"/>
</dbReference>
<proteinExistence type="predicted"/>
<dbReference type="InterPro" id="IPR041726">
    <property type="entry name" value="ACAD10_11_N"/>
</dbReference>